<accession>A0A899G7S9</accession>
<evidence type="ECO:0000313" key="4">
    <source>
        <dbReference type="EMBL" id="QSL64617.1"/>
    </source>
</evidence>
<feature type="compositionally biased region" description="Polar residues" evidence="3">
    <location>
        <begin position="284"/>
        <end position="303"/>
    </location>
</feature>
<dbReference type="PANTHER" id="PTHR15237">
    <property type="entry name" value="DNA REPAIR PROTEIN RAD9"/>
    <property type="match status" value="1"/>
</dbReference>
<dbReference type="GO" id="GO:0000076">
    <property type="term" value="P:DNA replication checkpoint signaling"/>
    <property type="evidence" value="ECO:0007669"/>
    <property type="project" value="TreeGrafter"/>
</dbReference>
<feature type="compositionally biased region" description="Acidic residues" evidence="3">
    <location>
        <begin position="372"/>
        <end position="382"/>
    </location>
</feature>
<dbReference type="AlphaFoldDB" id="A0A899G7S9"/>
<evidence type="ECO:0000256" key="3">
    <source>
        <dbReference type="SAM" id="MobiDB-lite"/>
    </source>
</evidence>
<evidence type="ECO:0000256" key="1">
    <source>
        <dbReference type="ARBA" id="ARBA00008494"/>
    </source>
</evidence>
<feature type="region of interest" description="Disordered" evidence="3">
    <location>
        <begin position="275"/>
        <end position="303"/>
    </location>
</feature>
<proteinExistence type="inferred from homology"/>
<dbReference type="GO" id="GO:0030896">
    <property type="term" value="C:checkpoint clamp complex"/>
    <property type="evidence" value="ECO:0007669"/>
    <property type="project" value="UniProtKB-UniRule"/>
</dbReference>
<dbReference type="GO" id="GO:0006281">
    <property type="term" value="P:DNA repair"/>
    <property type="evidence" value="ECO:0007669"/>
    <property type="project" value="UniProtKB-UniRule"/>
</dbReference>
<sequence length="396" mass="45864">MNVVISGAHLKEFSKVLLCLSKIGDELSIEGRKNNLLLSSINSTKSVFGLATFDCRGFFEKYDLKCRVQIRFLLAIFKARNLENRESKNVSVQKCELRIIRPNNTERECRLIVRFLCKHGVLKTYKITYEECQTMHALCNKSSCKNKWKIHSRILKEYLDHFSSRAEELTLISQNDKLLLTSFTEGLVYDKEILKQPIQTAILLDKRDFEEIYYEEQTIITFPLKEFKAVVTLGDSMNVLLNAYFNIGGEPILFEFEKDALSIRFIFATTSDNSQESFEPYDLNKSSNSNNLHMHSQTHPHTNDRFSQNGATLNNDINNSVMQNYEENIYHNEKLENPVSKNISSMNNAFKKNENTRHVSENICYEEKMKDDVDETDSDDEVGPTQKETCIKSIFD</sequence>
<dbReference type="Gene3D" id="3.70.10.10">
    <property type="match status" value="1"/>
</dbReference>
<comment type="function">
    <text evidence="2">Acts in DNA repair and mutagenesis. Involved in promoting resistance to ionizing radiation and UV light, as well as regulating cell cycle progression after irradiation.</text>
</comment>
<protein>
    <recommendedName>
        <fullName evidence="2">DNA repair protein rad9</fullName>
    </recommendedName>
</protein>
<keyword evidence="5" id="KW-1185">Reference proteome</keyword>
<keyword evidence="2" id="KW-0227">DNA damage</keyword>
<dbReference type="OrthoDB" id="60092at2759"/>
<dbReference type="GO" id="GO:0031573">
    <property type="term" value="P:mitotic intra-S DNA damage checkpoint signaling"/>
    <property type="evidence" value="ECO:0007669"/>
    <property type="project" value="TreeGrafter"/>
</dbReference>
<dbReference type="InterPro" id="IPR046938">
    <property type="entry name" value="DNA_clamp_sf"/>
</dbReference>
<comment type="similarity">
    <text evidence="1 2">Belongs to the rad9 family.</text>
</comment>
<dbReference type="InterPro" id="IPR007268">
    <property type="entry name" value="Rad9/Ddc1"/>
</dbReference>
<organism evidence="4 5">
    <name type="scientific">Pneumocystis wakefieldiae</name>
    <dbReference type="NCBI Taxonomy" id="38082"/>
    <lineage>
        <taxon>Eukaryota</taxon>
        <taxon>Fungi</taxon>
        <taxon>Dikarya</taxon>
        <taxon>Ascomycota</taxon>
        <taxon>Taphrinomycotina</taxon>
        <taxon>Pneumocystomycetes</taxon>
        <taxon>Pneumocystaceae</taxon>
        <taxon>Pneumocystis</taxon>
    </lineage>
</organism>
<feature type="region of interest" description="Disordered" evidence="3">
    <location>
        <begin position="368"/>
        <end position="396"/>
    </location>
</feature>
<gene>
    <name evidence="4" type="ORF">MERGE_001918</name>
</gene>
<dbReference type="EMBL" id="CP054534">
    <property type="protein sequence ID" value="QSL64617.1"/>
    <property type="molecule type" value="Genomic_DNA"/>
</dbReference>
<dbReference type="Pfam" id="PF04139">
    <property type="entry name" value="Rad9"/>
    <property type="match status" value="1"/>
</dbReference>
<dbReference type="GO" id="GO:0071479">
    <property type="term" value="P:cellular response to ionizing radiation"/>
    <property type="evidence" value="ECO:0007669"/>
    <property type="project" value="TreeGrafter"/>
</dbReference>
<dbReference type="SUPFAM" id="SSF55979">
    <property type="entry name" value="DNA clamp"/>
    <property type="match status" value="1"/>
</dbReference>
<dbReference type="Proteomes" id="UP000663699">
    <property type="component" value="Chromosome 3"/>
</dbReference>
<dbReference type="InterPro" id="IPR026584">
    <property type="entry name" value="Rad9"/>
</dbReference>
<reference evidence="4" key="1">
    <citation type="submission" date="2020-06" db="EMBL/GenBank/DDBJ databases">
        <title>Genomes of multiple members of Pneumocystis genus reveal paths to human pathogen Pneumocystis jirovecii.</title>
        <authorList>
            <person name="Cisse O.H."/>
            <person name="Ma L."/>
            <person name="Dekker J."/>
            <person name="Khil P."/>
            <person name="Jo J."/>
            <person name="Brenchley J."/>
            <person name="Blair R."/>
            <person name="Pahar B."/>
            <person name="Chabe M."/>
            <person name="Van Rompay K.A."/>
            <person name="Keesler R."/>
            <person name="Sukura A."/>
            <person name="Hirsch V."/>
            <person name="Kutty G."/>
            <person name="Liu Y."/>
            <person name="Peng L."/>
            <person name="Chen J."/>
            <person name="Song J."/>
            <person name="Weissenbacher-Lang C."/>
            <person name="Xu J."/>
            <person name="Upham N.S."/>
            <person name="Stajich J.E."/>
            <person name="Cuomo C.A."/>
            <person name="Cushion M.T."/>
            <person name="Kovacs J.A."/>
        </authorList>
    </citation>
    <scope>NUCLEOTIDE SEQUENCE</scope>
    <source>
        <strain evidence="4">2A</strain>
    </source>
</reference>
<evidence type="ECO:0000256" key="2">
    <source>
        <dbReference type="PIRNR" id="PIRNR009303"/>
    </source>
</evidence>
<dbReference type="PIRSF" id="PIRSF009303">
    <property type="entry name" value="Cell_cycle_RAD9"/>
    <property type="match status" value="1"/>
</dbReference>
<name>A0A899G7S9_9ASCO</name>
<evidence type="ECO:0000313" key="5">
    <source>
        <dbReference type="Proteomes" id="UP000663699"/>
    </source>
</evidence>
<dbReference type="PANTHER" id="PTHR15237:SF0">
    <property type="entry name" value="CELL CYCLE CHECKPOINT CONTROL PROTEIN"/>
    <property type="match status" value="1"/>
</dbReference>